<evidence type="ECO:0000313" key="7">
    <source>
        <dbReference type="Proteomes" id="UP000599578"/>
    </source>
</evidence>
<organism evidence="6 7">
    <name type="scientific">Marinobacterium nitratireducens</name>
    <dbReference type="NCBI Taxonomy" id="518897"/>
    <lineage>
        <taxon>Bacteria</taxon>
        <taxon>Pseudomonadati</taxon>
        <taxon>Pseudomonadota</taxon>
        <taxon>Gammaproteobacteria</taxon>
        <taxon>Oceanospirillales</taxon>
        <taxon>Oceanospirillaceae</taxon>
        <taxon>Marinobacterium</taxon>
    </lineage>
</organism>
<evidence type="ECO:0000259" key="5">
    <source>
        <dbReference type="PROSITE" id="PS51296"/>
    </source>
</evidence>
<comment type="caution">
    <text evidence="6">The sequence shown here is derived from an EMBL/GenBank/DDBJ whole genome shotgun (WGS) entry which is preliminary data.</text>
</comment>
<dbReference type="AlphaFoldDB" id="A0A918DRU8"/>
<dbReference type="PANTHER" id="PTHR40261">
    <property type="match status" value="1"/>
</dbReference>
<dbReference type="InterPro" id="IPR036922">
    <property type="entry name" value="Rieske_2Fe-2S_sf"/>
</dbReference>
<proteinExistence type="predicted"/>
<dbReference type="GO" id="GO:0046872">
    <property type="term" value="F:metal ion binding"/>
    <property type="evidence" value="ECO:0007669"/>
    <property type="project" value="UniProtKB-KW"/>
</dbReference>
<dbReference type="Gene3D" id="2.102.10.10">
    <property type="entry name" value="Rieske [2Fe-2S] iron-sulphur domain"/>
    <property type="match status" value="1"/>
</dbReference>
<dbReference type="SUPFAM" id="SSF50022">
    <property type="entry name" value="ISP domain"/>
    <property type="match status" value="1"/>
</dbReference>
<keyword evidence="7" id="KW-1185">Reference proteome</keyword>
<keyword evidence="3" id="KW-0408">Iron</keyword>
<keyword evidence="2" id="KW-0479">Metal-binding</keyword>
<keyword evidence="4" id="KW-0411">Iron-sulfur</keyword>
<dbReference type="EMBL" id="BMLT01000003">
    <property type="protein sequence ID" value="GGO79905.1"/>
    <property type="molecule type" value="Genomic_DNA"/>
</dbReference>
<evidence type="ECO:0000256" key="2">
    <source>
        <dbReference type="ARBA" id="ARBA00022723"/>
    </source>
</evidence>
<feature type="domain" description="Rieske" evidence="5">
    <location>
        <begin position="15"/>
        <end position="121"/>
    </location>
</feature>
<keyword evidence="1" id="KW-0001">2Fe-2S</keyword>
<protein>
    <recommendedName>
        <fullName evidence="5">Rieske domain-containing protein</fullName>
    </recommendedName>
</protein>
<dbReference type="RefSeq" id="WP_188859995.1">
    <property type="nucleotide sequence ID" value="NZ_BMLT01000003.1"/>
</dbReference>
<dbReference type="Proteomes" id="UP000599578">
    <property type="component" value="Unassembled WGS sequence"/>
</dbReference>
<evidence type="ECO:0000256" key="4">
    <source>
        <dbReference type="ARBA" id="ARBA00023014"/>
    </source>
</evidence>
<evidence type="ECO:0000256" key="1">
    <source>
        <dbReference type="ARBA" id="ARBA00022714"/>
    </source>
</evidence>
<evidence type="ECO:0000256" key="3">
    <source>
        <dbReference type="ARBA" id="ARBA00023004"/>
    </source>
</evidence>
<dbReference type="GO" id="GO:0051537">
    <property type="term" value="F:2 iron, 2 sulfur cluster binding"/>
    <property type="evidence" value="ECO:0007669"/>
    <property type="project" value="UniProtKB-KW"/>
</dbReference>
<name>A0A918DRU8_9GAMM</name>
<reference evidence="6 7" key="1">
    <citation type="journal article" date="2014" name="Int. J. Syst. Evol. Microbiol.">
        <title>Complete genome sequence of Corynebacterium casei LMG S-19264T (=DSM 44701T), isolated from a smear-ripened cheese.</title>
        <authorList>
            <consortium name="US DOE Joint Genome Institute (JGI-PGF)"/>
            <person name="Walter F."/>
            <person name="Albersmeier A."/>
            <person name="Kalinowski J."/>
            <person name="Ruckert C."/>
        </authorList>
    </citation>
    <scope>NUCLEOTIDE SEQUENCE [LARGE SCALE GENOMIC DNA]</scope>
    <source>
        <strain evidence="6 7">CGMCC 1.7286</strain>
    </source>
</reference>
<dbReference type="PANTHER" id="PTHR40261:SF1">
    <property type="entry name" value="RIESKE DOMAIN-CONTAINING PROTEIN"/>
    <property type="match status" value="1"/>
</dbReference>
<evidence type="ECO:0000313" key="6">
    <source>
        <dbReference type="EMBL" id="GGO79905.1"/>
    </source>
</evidence>
<sequence length="125" mass="14335">MKKWYDERYAPEAGAVLCDTNDVSVGKARLFSFGEEAKFKFRMILYNDQGVYRAYRNVCPHFQVPLGLEASNLFTTDKRQFMCTIHYAKFEFADGACTEGPCEGLRLEAIPVETHDGQVYIARME</sequence>
<accession>A0A918DRU8</accession>
<dbReference type="PROSITE" id="PS51296">
    <property type="entry name" value="RIESKE"/>
    <property type="match status" value="1"/>
</dbReference>
<dbReference type="InterPro" id="IPR017941">
    <property type="entry name" value="Rieske_2Fe-2S"/>
</dbReference>
<dbReference type="CDD" id="cd03467">
    <property type="entry name" value="Rieske"/>
    <property type="match status" value="1"/>
</dbReference>
<dbReference type="Pfam" id="PF00355">
    <property type="entry name" value="Rieske"/>
    <property type="match status" value="1"/>
</dbReference>
<gene>
    <name evidence="6" type="ORF">GCM10011348_15390</name>
</gene>